<comment type="caution">
    <text evidence="1">The sequence shown here is derived from an EMBL/GenBank/DDBJ whole genome shotgun (WGS) entry which is preliminary data.</text>
</comment>
<dbReference type="EMBL" id="CAJZAH010000011">
    <property type="protein sequence ID" value="CAG9184326.1"/>
    <property type="molecule type" value="Genomic_DNA"/>
</dbReference>
<keyword evidence="2" id="KW-1185">Reference proteome</keyword>
<name>A0ABN7ZHZ3_9BURK</name>
<dbReference type="RefSeq" id="WP_224044615.1">
    <property type="nucleotide sequence ID" value="NZ_CAJZAH010000011.1"/>
</dbReference>
<gene>
    <name evidence="1" type="ORF">LMG21510_05069</name>
</gene>
<evidence type="ECO:0000313" key="1">
    <source>
        <dbReference type="EMBL" id="CAG9184326.1"/>
    </source>
</evidence>
<protein>
    <submittedName>
        <fullName evidence="1">Uncharacterized protein</fullName>
    </submittedName>
</protein>
<organism evidence="1 2">
    <name type="scientific">Cupriavidus respiraculi</name>
    <dbReference type="NCBI Taxonomy" id="195930"/>
    <lineage>
        <taxon>Bacteria</taxon>
        <taxon>Pseudomonadati</taxon>
        <taxon>Pseudomonadota</taxon>
        <taxon>Betaproteobacteria</taxon>
        <taxon>Burkholderiales</taxon>
        <taxon>Burkholderiaceae</taxon>
        <taxon>Cupriavidus</taxon>
    </lineage>
</organism>
<reference evidence="1 2" key="1">
    <citation type="submission" date="2021-08" db="EMBL/GenBank/DDBJ databases">
        <authorList>
            <person name="Peeters C."/>
        </authorList>
    </citation>
    <scope>NUCLEOTIDE SEQUENCE [LARGE SCALE GENOMIC DNA]</scope>
    <source>
        <strain evidence="1 2">LMG 21510</strain>
    </source>
</reference>
<proteinExistence type="predicted"/>
<dbReference type="Proteomes" id="UP000721236">
    <property type="component" value="Unassembled WGS sequence"/>
</dbReference>
<sequence>MTWEFRVVNDWGTVQIDDTYANLALKHAQTYQTGPPASQYYGSDLTFSFAGATPFFAYRCTAGYATVFSIHESGGVWTVRMRCSAGVGTPITVYVFDRPIVSAGGWGFDVFDAAGNLTFSSGYKYMRVVDWVSPAATNPPADYALDPSRIYAVCQGSFAYSQYWVSPAPPTDPNARGDVITEICGAVFLGSVLRLGTYEENVVMNQPFYQGFAGGSAQYLIIDVTGL</sequence>
<evidence type="ECO:0000313" key="2">
    <source>
        <dbReference type="Proteomes" id="UP000721236"/>
    </source>
</evidence>
<accession>A0ABN7ZHZ3</accession>